<dbReference type="Pfam" id="PF00501">
    <property type="entry name" value="AMP-binding"/>
    <property type="match status" value="1"/>
</dbReference>
<dbReference type="RefSeq" id="WP_132585118.1">
    <property type="nucleotide sequence ID" value="NZ_SMAJ01000019.1"/>
</dbReference>
<dbReference type="Pfam" id="PF13193">
    <property type="entry name" value="AMP-binding_C"/>
    <property type="match status" value="1"/>
</dbReference>
<dbReference type="Proteomes" id="UP000295525">
    <property type="component" value="Unassembled WGS sequence"/>
</dbReference>
<evidence type="ECO:0000256" key="1">
    <source>
        <dbReference type="ARBA" id="ARBA00006432"/>
    </source>
</evidence>
<name>A0A4R3LQ35_9BURK</name>
<dbReference type="OrthoDB" id="9766486at2"/>
<dbReference type="InterPro" id="IPR025110">
    <property type="entry name" value="AMP-bd_C"/>
</dbReference>
<organism evidence="5 6">
    <name type="scientific">Paralcaligenes ureilyticus</name>
    <dbReference type="NCBI Taxonomy" id="627131"/>
    <lineage>
        <taxon>Bacteria</taxon>
        <taxon>Pseudomonadati</taxon>
        <taxon>Pseudomonadota</taxon>
        <taxon>Betaproteobacteria</taxon>
        <taxon>Burkholderiales</taxon>
        <taxon>Alcaligenaceae</taxon>
        <taxon>Paralcaligenes</taxon>
    </lineage>
</organism>
<evidence type="ECO:0000313" key="5">
    <source>
        <dbReference type="EMBL" id="TCT02311.1"/>
    </source>
</evidence>
<dbReference type="InterPro" id="IPR000873">
    <property type="entry name" value="AMP-dep_synth/lig_dom"/>
</dbReference>
<proteinExistence type="inferred from homology"/>
<evidence type="ECO:0000259" key="3">
    <source>
        <dbReference type="Pfam" id="PF00501"/>
    </source>
</evidence>
<evidence type="ECO:0000259" key="4">
    <source>
        <dbReference type="Pfam" id="PF13193"/>
    </source>
</evidence>
<gene>
    <name evidence="5" type="ORF">EDC26_11937</name>
</gene>
<comment type="similarity">
    <text evidence="1">Belongs to the ATP-dependent AMP-binding enzyme family.</text>
</comment>
<dbReference type="PANTHER" id="PTHR43201">
    <property type="entry name" value="ACYL-COA SYNTHETASE"/>
    <property type="match status" value="1"/>
</dbReference>
<feature type="domain" description="AMP-binding enzyme C-terminal" evidence="4">
    <location>
        <begin position="428"/>
        <end position="505"/>
    </location>
</feature>
<feature type="domain" description="AMP-dependent synthetase/ligase" evidence="3">
    <location>
        <begin position="15"/>
        <end position="378"/>
    </location>
</feature>
<evidence type="ECO:0000256" key="2">
    <source>
        <dbReference type="ARBA" id="ARBA00022598"/>
    </source>
</evidence>
<dbReference type="InterPro" id="IPR020845">
    <property type="entry name" value="AMP-binding_CS"/>
</dbReference>
<reference evidence="5 6" key="1">
    <citation type="submission" date="2019-03" db="EMBL/GenBank/DDBJ databases">
        <title>Genomic Encyclopedia of Type Strains, Phase IV (KMG-IV): sequencing the most valuable type-strain genomes for metagenomic binning, comparative biology and taxonomic classification.</title>
        <authorList>
            <person name="Goeker M."/>
        </authorList>
    </citation>
    <scope>NUCLEOTIDE SEQUENCE [LARGE SCALE GENOMIC DNA]</scope>
    <source>
        <strain evidence="5 6">DSM 24591</strain>
    </source>
</reference>
<dbReference type="PANTHER" id="PTHR43201:SF5">
    <property type="entry name" value="MEDIUM-CHAIN ACYL-COA LIGASE ACSF2, MITOCHONDRIAL"/>
    <property type="match status" value="1"/>
</dbReference>
<dbReference type="InterPro" id="IPR042099">
    <property type="entry name" value="ANL_N_sf"/>
</dbReference>
<dbReference type="PROSITE" id="PS00455">
    <property type="entry name" value="AMP_BINDING"/>
    <property type="match status" value="1"/>
</dbReference>
<keyword evidence="2" id="KW-0436">Ligase</keyword>
<dbReference type="Gene3D" id="3.30.300.30">
    <property type="match status" value="1"/>
</dbReference>
<dbReference type="InterPro" id="IPR045851">
    <property type="entry name" value="AMP-bd_C_sf"/>
</dbReference>
<dbReference type="Gene3D" id="3.40.50.12780">
    <property type="entry name" value="N-terminal domain of ligase-like"/>
    <property type="match status" value="1"/>
</dbReference>
<sequence length="521" mass="56694">MHSKSVLTDLRDMVAAHRSHNTAIIFDDKAYSYAALDDLSNQFGNLYLSLGLPPQSRVSFMLSNDILLIAAYFGAFKADKVANPMGTRLTAEEIAYILDHAGSELLLTSREYAAVVADALALLKNPPTVLSIDAIDDDVLQAKLQALPFKLLRQQSVNPPNVPAPAPDDGALLLYTSGTTGKPKGVLLTHRNVATAIAAVKAGFSLTPADRTLCVMPLSHTNALMFSTLSYLHAGGSTVICRRFSASEHWKLCKKYHVNSFSASPTILAILLETPPCMADEGEGLKFIKVASAPTSFDLAERFEARFGRGLLLETYGLTETTAINVMNPLAGPRKRGSIGKALPPSIVKIVDSQGTALPADEVGEIAIRAPTVMKEYFRDPQATKHAVQDGWLHSGDLAKMDEDGFIFIVGRKKEMIIRGGENISPLEVERVIARHPSVREAAAFGLSDPLWGEIVAACVTPQDALNKPPREADIIEFCKGYLASFKVPQRIAFVDELPRNGVGKIKRHELHRYFQEQPAK</sequence>
<evidence type="ECO:0000313" key="6">
    <source>
        <dbReference type="Proteomes" id="UP000295525"/>
    </source>
</evidence>
<accession>A0A4R3LQ35</accession>
<dbReference type="SUPFAM" id="SSF56801">
    <property type="entry name" value="Acetyl-CoA synthetase-like"/>
    <property type="match status" value="1"/>
</dbReference>
<dbReference type="GO" id="GO:0031956">
    <property type="term" value="F:medium-chain fatty acid-CoA ligase activity"/>
    <property type="evidence" value="ECO:0007669"/>
    <property type="project" value="TreeGrafter"/>
</dbReference>
<comment type="caution">
    <text evidence="5">The sequence shown here is derived from an EMBL/GenBank/DDBJ whole genome shotgun (WGS) entry which is preliminary data.</text>
</comment>
<protein>
    <submittedName>
        <fullName evidence="5">Long-chain acyl-CoA synthetase</fullName>
    </submittedName>
</protein>
<dbReference type="GO" id="GO:0006631">
    <property type="term" value="P:fatty acid metabolic process"/>
    <property type="evidence" value="ECO:0007669"/>
    <property type="project" value="TreeGrafter"/>
</dbReference>
<dbReference type="EMBL" id="SMAJ01000019">
    <property type="protein sequence ID" value="TCT02311.1"/>
    <property type="molecule type" value="Genomic_DNA"/>
</dbReference>
<dbReference type="AlphaFoldDB" id="A0A4R3LQ35"/>
<dbReference type="FunFam" id="3.30.300.30:FF:000008">
    <property type="entry name" value="2,3-dihydroxybenzoate-AMP ligase"/>
    <property type="match status" value="1"/>
</dbReference>
<keyword evidence="6" id="KW-1185">Reference proteome</keyword>